<dbReference type="AlphaFoldDB" id="A0A936ZG01"/>
<dbReference type="Proteomes" id="UP000605848">
    <property type="component" value="Unassembled WGS sequence"/>
</dbReference>
<comment type="caution">
    <text evidence="1">The sequence shown here is derived from an EMBL/GenBank/DDBJ whole genome shotgun (WGS) entry which is preliminary data.</text>
</comment>
<dbReference type="EMBL" id="JAEQMY010000008">
    <property type="protein sequence ID" value="MBL0403823.1"/>
    <property type="molecule type" value="Genomic_DNA"/>
</dbReference>
<keyword evidence="2" id="KW-1185">Reference proteome</keyword>
<reference evidence="1" key="1">
    <citation type="submission" date="2021-01" db="EMBL/GenBank/DDBJ databases">
        <title>Microvirga sp.</title>
        <authorList>
            <person name="Kim M.K."/>
        </authorList>
    </citation>
    <scope>NUCLEOTIDE SEQUENCE</scope>
    <source>
        <strain evidence="1">5420S-16</strain>
    </source>
</reference>
<gene>
    <name evidence="1" type="ORF">JKG68_07600</name>
</gene>
<protein>
    <submittedName>
        <fullName evidence="1">Uncharacterized protein</fullName>
    </submittedName>
</protein>
<organism evidence="1 2">
    <name type="scientific">Microvirga aerilata</name>
    <dbReference type="NCBI Taxonomy" id="670292"/>
    <lineage>
        <taxon>Bacteria</taxon>
        <taxon>Pseudomonadati</taxon>
        <taxon>Pseudomonadota</taxon>
        <taxon>Alphaproteobacteria</taxon>
        <taxon>Hyphomicrobiales</taxon>
        <taxon>Methylobacteriaceae</taxon>
        <taxon>Microvirga</taxon>
    </lineage>
</organism>
<proteinExistence type="predicted"/>
<evidence type="ECO:0000313" key="2">
    <source>
        <dbReference type="Proteomes" id="UP000605848"/>
    </source>
</evidence>
<dbReference type="RefSeq" id="WP_202057634.1">
    <property type="nucleotide sequence ID" value="NZ_JAEQMY010000008.1"/>
</dbReference>
<sequence>MRDLTENQFVAAMQRNGFTKDDRLLNGFRHPNLPKPMFMTLLIQANGHRGALKSALESLKQAQVAEAKADQA</sequence>
<name>A0A936ZG01_9HYPH</name>
<accession>A0A936ZG01</accession>
<evidence type="ECO:0000313" key="1">
    <source>
        <dbReference type="EMBL" id="MBL0403823.1"/>
    </source>
</evidence>